<keyword evidence="2" id="KW-1003">Cell membrane</keyword>
<evidence type="ECO:0000256" key="10">
    <source>
        <dbReference type="ARBA" id="ARBA00023157"/>
    </source>
</evidence>
<organism evidence="13 14">
    <name type="scientific">Paenibacillus physcomitrellae</name>
    <dbReference type="NCBI Taxonomy" id="1619311"/>
    <lineage>
        <taxon>Bacteria</taxon>
        <taxon>Bacillati</taxon>
        <taxon>Bacillota</taxon>
        <taxon>Bacilli</taxon>
        <taxon>Bacillales</taxon>
        <taxon>Paenibacillaceae</taxon>
        <taxon>Paenibacillus</taxon>
    </lineage>
</organism>
<keyword evidence="8" id="KW-0350">Heme biosynthesis</keyword>
<protein>
    <submittedName>
        <fullName evidence="13">Heme A synthase</fullName>
    </submittedName>
</protein>
<dbReference type="Pfam" id="PF02628">
    <property type="entry name" value="COX15-CtaA"/>
    <property type="match status" value="1"/>
</dbReference>
<dbReference type="EMBL" id="BMHF01000006">
    <property type="protein sequence ID" value="GGA35245.1"/>
    <property type="molecule type" value="Genomic_DNA"/>
</dbReference>
<evidence type="ECO:0000256" key="6">
    <source>
        <dbReference type="ARBA" id="ARBA00023002"/>
    </source>
</evidence>
<feature type="transmembrane region" description="Helical" evidence="12">
    <location>
        <begin position="89"/>
        <end position="113"/>
    </location>
</feature>
<dbReference type="PANTHER" id="PTHR35457:SF1">
    <property type="entry name" value="HEME A SYNTHASE"/>
    <property type="match status" value="1"/>
</dbReference>
<keyword evidence="9 12" id="KW-0472">Membrane</keyword>
<feature type="transmembrane region" description="Helical" evidence="12">
    <location>
        <begin position="63"/>
        <end position="82"/>
    </location>
</feature>
<comment type="subcellular location">
    <subcellularLocation>
        <location evidence="1">Membrane</location>
        <topology evidence="1">Multi-pass membrane protein</topology>
    </subcellularLocation>
</comment>
<dbReference type="InterPro" id="IPR050450">
    <property type="entry name" value="COX15/CtaA_HemeA_synthase"/>
</dbReference>
<reference evidence="14" key="1">
    <citation type="journal article" date="2019" name="Int. J. Syst. Evol. Microbiol.">
        <title>The Global Catalogue of Microorganisms (GCM) 10K type strain sequencing project: providing services to taxonomists for standard genome sequencing and annotation.</title>
        <authorList>
            <consortium name="The Broad Institute Genomics Platform"/>
            <consortium name="The Broad Institute Genome Sequencing Center for Infectious Disease"/>
            <person name="Wu L."/>
            <person name="Ma J."/>
        </authorList>
    </citation>
    <scope>NUCLEOTIDE SEQUENCE [LARGE SCALE GENOMIC DNA]</scope>
    <source>
        <strain evidence="14">CGMCC 1.15044</strain>
    </source>
</reference>
<keyword evidence="10" id="KW-1015">Disulfide bond</keyword>
<keyword evidence="4" id="KW-0479">Metal-binding</keyword>
<dbReference type="PANTHER" id="PTHR35457">
    <property type="entry name" value="HEME A SYNTHASE"/>
    <property type="match status" value="1"/>
</dbReference>
<keyword evidence="6" id="KW-0560">Oxidoreductase</keyword>
<dbReference type="Proteomes" id="UP000609323">
    <property type="component" value="Unassembled WGS sequence"/>
</dbReference>
<keyword evidence="5 12" id="KW-1133">Transmembrane helix</keyword>
<evidence type="ECO:0000256" key="4">
    <source>
        <dbReference type="ARBA" id="ARBA00022723"/>
    </source>
</evidence>
<evidence type="ECO:0000256" key="7">
    <source>
        <dbReference type="ARBA" id="ARBA00023004"/>
    </source>
</evidence>
<feature type="transmembrane region" description="Helical" evidence="12">
    <location>
        <begin position="215"/>
        <end position="236"/>
    </location>
</feature>
<evidence type="ECO:0000256" key="3">
    <source>
        <dbReference type="ARBA" id="ARBA00022692"/>
    </source>
</evidence>
<feature type="transmembrane region" description="Helical" evidence="12">
    <location>
        <begin position="162"/>
        <end position="182"/>
    </location>
</feature>
<evidence type="ECO:0000256" key="1">
    <source>
        <dbReference type="ARBA" id="ARBA00004141"/>
    </source>
</evidence>
<proteinExistence type="predicted"/>
<evidence type="ECO:0000256" key="9">
    <source>
        <dbReference type="ARBA" id="ARBA00023136"/>
    </source>
</evidence>
<sequence>MTTKQLKWLAYAATLFVFLATFGGGVVTKTESGLGCGSQFPLCNGKFVPAHTLASIIEYSHRGVSGLAGILALAAFVAFMIWRRNRLDLRIYAFLALLFVIIQAAMGALAVVFSQSAPIMALHLGFALISFASSVMLSLGIREQDKQETAAPTEAPRKVSKGLRNLSIFTAIYTYLVVYTGAYVTHTDSAGACYGFPLCNGKLIPPLAGGEGIQFMHRAAAFLLFVVIAVLAHFAYRNKSGNREVRGLGLASIILIVLQIFAGISVTYTVNDYNWYLFTSISHILIIEVLFGLLCYMAVRTSLLSRGSK</sequence>
<evidence type="ECO:0000256" key="11">
    <source>
        <dbReference type="ARBA" id="ARBA00023444"/>
    </source>
</evidence>
<comment type="caution">
    <text evidence="13">The sequence shown here is derived from an EMBL/GenBank/DDBJ whole genome shotgun (WGS) entry which is preliminary data.</text>
</comment>
<name>A0ABQ1G4E6_9BACL</name>
<gene>
    <name evidence="13" type="primary">ctaA</name>
    <name evidence="13" type="ORF">GCM10010917_20580</name>
</gene>
<evidence type="ECO:0000256" key="8">
    <source>
        <dbReference type="ARBA" id="ARBA00023133"/>
    </source>
</evidence>
<keyword evidence="14" id="KW-1185">Reference proteome</keyword>
<evidence type="ECO:0000256" key="5">
    <source>
        <dbReference type="ARBA" id="ARBA00022989"/>
    </source>
</evidence>
<keyword evidence="3 12" id="KW-0812">Transmembrane</keyword>
<evidence type="ECO:0000313" key="13">
    <source>
        <dbReference type="EMBL" id="GGA35245.1"/>
    </source>
</evidence>
<feature type="transmembrane region" description="Helical" evidence="12">
    <location>
        <begin position="248"/>
        <end position="269"/>
    </location>
</feature>
<keyword evidence="7" id="KW-0408">Iron</keyword>
<dbReference type="InterPro" id="IPR003780">
    <property type="entry name" value="COX15/CtaA_fam"/>
</dbReference>
<evidence type="ECO:0000313" key="14">
    <source>
        <dbReference type="Proteomes" id="UP000609323"/>
    </source>
</evidence>
<feature type="transmembrane region" description="Helical" evidence="12">
    <location>
        <begin position="119"/>
        <end position="141"/>
    </location>
</feature>
<evidence type="ECO:0000256" key="2">
    <source>
        <dbReference type="ARBA" id="ARBA00022475"/>
    </source>
</evidence>
<comment type="pathway">
    <text evidence="11">Porphyrin-containing compound metabolism.</text>
</comment>
<feature type="transmembrane region" description="Helical" evidence="12">
    <location>
        <begin position="275"/>
        <end position="299"/>
    </location>
</feature>
<evidence type="ECO:0000256" key="12">
    <source>
        <dbReference type="SAM" id="Phobius"/>
    </source>
</evidence>
<dbReference type="RefSeq" id="WP_094094065.1">
    <property type="nucleotide sequence ID" value="NZ_BMHF01000006.1"/>
</dbReference>
<accession>A0ABQ1G4E6</accession>